<accession>A0A7T8QZZ0</accession>
<dbReference type="AlphaFoldDB" id="A0A7T8QZZ0"/>
<proteinExistence type="predicted"/>
<organism evidence="1">
    <name type="scientific">Enterococcus faecium</name>
    <name type="common">Streptococcus faecium</name>
    <dbReference type="NCBI Taxonomy" id="1352"/>
    <lineage>
        <taxon>Bacteria</taxon>
        <taxon>Bacillati</taxon>
        <taxon>Bacillota</taxon>
        <taxon>Bacilli</taxon>
        <taxon>Lactobacillales</taxon>
        <taxon>Enterococcaceae</taxon>
        <taxon>Enterococcus</taxon>
    </lineage>
</organism>
<dbReference type="RefSeq" id="WP_202979416.1">
    <property type="nucleotide sequence ID" value="NZ_MT022086.1"/>
</dbReference>
<sequence length="55" mass="6491">MKLVQNNEVKEIKNGFVKNSNKILGKLKKVGSFKKINIILEKLREKIYQKVYKIN</sequence>
<name>A0A7T8QZZ0_ENTFC</name>
<reference evidence="1" key="1">
    <citation type="submission" date="2020-02" db="EMBL/GenBank/DDBJ databases">
        <title>A new conjugative MDR plasmid carrying the lsa(E) gene in Enterococcus faecium with potential transmission to Staphylococcus aureus.</title>
        <authorList>
            <person name="Yan X."/>
            <person name="Wang J."/>
            <person name="You Y."/>
            <person name="Tao X."/>
            <person name="Meng F."/>
            <person name="Zhang J."/>
        </authorList>
    </citation>
    <scope>NUCLEOTIDE SEQUENCE</scope>
    <source>
        <strain evidence="1">N7435</strain>
        <plasmid evidence="1">pN7435-R3645</plasmid>
    </source>
</reference>
<evidence type="ECO:0000313" key="1">
    <source>
        <dbReference type="EMBL" id="QQP61352.1"/>
    </source>
</evidence>
<dbReference type="EMBL" id="MT022086">
    <property type="protein sequence ID" value="QQP61352.1"/>
    <property type="molecule type" value="Genomic_DNA"/>
</dbReference>
<keyword evidence="1" id="KW-0614">Plasmid</keyword>
<geneLocation type="plasmid" evidence="1">
    <name>pN7435-R3645</name>
</geneLocation>
<protein>
    <submittedName>
        <fullName evidence="1">Uncharacterized protein</fullName>
    </submittedName>
</protein>